<feature type="active site" description="Proton donor" evidence="9">
    <location>
        <position position="202"/>
    </location>
</feature>
<dbReference type="EC" id="3.2.1.21" evidence="3 11"/>
<dbReference type="InterPro" id="IPR006311">
    <property type="entry name" value="TAT_signal"/>
</dbReference>
<evidence type="ECO:0000256" key="1">
    <source>
        <dbReference type="ARBA" id="ARBA00000448"/>
    </source>
</evidence>
<dbReference type="PROSITE" id="PS00653">
    <property type="entry name" value="GLYCOSYL_HYDROL_F1_2"/>
    <property type="match status" value="1"/>
</dbReference>
<dbReference type="Proteomes" id="UP000280346">
    <property type="component" value="Unassembled WGS sequence"/>
</dbReference>
<gene>
    <name evidence="13" type="ORF">EJ913_28570</name>
</gene>
<keyword evidence="6" id="KW-0119">Carbohydrate metabolism</keyword>
<accession>A0A3S0WV61</accession>
<evidence type="ECO:0000256" key="6">
    <source>
        <dbReference type="ARBA" id="ARBA00023277"/>
    </source>
</evidence>
<organism evidence="13 14">
    <name type="scientific">Azospirillum doebereinerae</name>
    <dbReference type="NCBI Taxonomy" id="92933"/>
    <lineage>
        <taxon>Bacteria</taxon>
        <taxon>Pseudomonadati</taxon>
        <taxon>Pseudomonadota</taxon>
        <taxon>Alphaproteobacteria</taxon>
        <taxon>Rhodospirillales</taxon>
        <taxon>Azospirillaceae</taxon>
        <taxon>Azospirillum</taxon>
    </lineage>
</organism>
<dbReference type="OrthoDB" id="9765195at2"/>
<evidence type="ECO:0000256" key="2">
    <source>
        <dbReference type="ARBA" id="ARBA00010838"/>
    </source>
</evidence>
<keyword evidence="14" id="KW-1185">Reference proteome</keyword>
<keyword evidence="12" id="KW-0732">Signal</keyword>
<evidence type="ECO:0000313" key="13">
    <source>
        <dbReference type="EMBL" id="RUQ62502.1"/>
    </source>
</evidence>
<evidence type="ECO:0000256" key="11">
    <source>
        <dbReference type="RuleBase" id="RU361175"/>
    </source>
</evidence>
<evidence type="ECO:0000256" key="3">
    <source>
        <dbReference type="ARBA" id="ARBA00012744"/>
    </source>
</evidence>
<comment type="similarity">
    <text evidence="2 11">Belongs to the glycosyl hydrolase 1 family.</text>
</comment>
<feature type="binding site" evidence="10">
    <location>
        <position position="434"/>
    </location>
    <ligand>
        <name>substrate</name>
    </ligand>
</feature>
<protein>
    <recommendedName>
        <fullName evidence="3 11">Beta-glucosidase</fullName>
        <ecNumber evidence="3 11">3.2.1.21</ecNumber>
    </recommendedName>
</protein>
<dbReference type="PANTHER" id="PTHR10353:SF36">
    <property type="entry name" value="LP05116P"/>
    <property type="match status" value="1"/>
</dbReference>
<reference evidence="13 14" key="1">
    <citation type="submission" date="2018-12" db="EMBL/GenBank/DDBJ databases">
        <authorList>
            <person name="Yang Y."/>
        </authorList>
    </citation>
    <scope>NUCLEOTIDE SEQUENCE [LARGE SCALE GENOMIC DNA]</scope>
    <source>
        <strain evidence="13 14">GSF71</strain>
    </source>
</reference>
<dbReference type="AlphaFoldDB" id="A0A3S0WV61"/>
<keyword evidence="4 11" id="KW-0378">Hydrolase</keyword>
<dbReference type="PANTHER" id="PTHR10353">
    <property type="entry name" value="GLYCOSYL HYDROLASE"/>
    <property type="match status" value="1"/>
</dbReference>
<evidence type="ECO:0000256" key="9">
    <source>
        <dbReference type="PIRSR" id="PIRSR617736-1"/>
    </source>
</evidence>
<feature type="active site" description="Nucleophile" evidence="9">
    <location>
        <position position="387"/>
    </location>
</feature>
<feature type="chain" id="PRO_5018596372" description="Beta-glucosidase" evidence="12">
    <location>
        <begin position="37"/>
        <end position="483"/>
    </location>
</feature>
<dbReference type="NCBIfam" id="TIGR03356">
    <property type="entry name" value="BGL"/>
    <property type="match status" value="1"/>
</dbReference>
<keyword evidence="7 11" id="KW-0326">Glycosidase</keyword>
<feature type="binding site" evidence="10">
    <location>
        <position position="157"/>
    </location>
    <ligand>
        <name>substrate</name>
    </ligand>
</feature>
<dbReference type="InterPro" id="IPR033132">
    <property type="entry name" value="GH_1_N_CS"/>
</dbReference>
<dbReference type="RefSeq" id="WP_127004385.1">
    <property type="nucleotide sequence ID" value="NZ_JBNPXW010000003.1"/>
</dbReference>
<dbReference type="InterPro" id="IPR001360">
    <property type="entry name" value="Glyco_hydro_1"/>
</dbReference>
<evidence type="ECO:0000256" key="4">
    <source>
        <dbReference type="ARBA" id="ARBA00022801"/>
    </source>
</evidence>
<dbReference type="PROSITE" id="PS51318">
    <property type="entry name" value="TAT"/>
    <property type="match status" value="1"/>
</dbReference>
<sequence length="483" mass="52464">MRRRTFLKAAAATATLGATLAAPAGGARVLAAPALAAPLVSFPQGFVWGCSTSAYQIEGAVAEDGRGPSVWDTFSHSYGRIANGDNGDTACDHYHRYAEDVALMARAGMKAYRFSIAWPRVMPQGTGAVNAKGLDFYDRLTDSLLARGIEPWPCLYHWDLPQALQDKGGWLNRDIAGWFTDYALAVTAKLGDRAKRWAMLNEPSVVAIFGHGTGGHAPGITGRLNCLKAIHHQNLAQGTALAALRAAGGAKNWQLGTVLALQPSWPVGGLDSNYPASLMWDALWNRSCLDPLFKGRYPEQLAADFAGIAKPGDLATIKQPVDFLGVNYYSRMHQQVDPQGLFGTGYGSAPEGTRRTGMEWPVEPDGLTEILVELQESYGNPPVYIAENGADYPDTVGPGGRVQDDDRIAYLRGHILAARNAIDEGCNVKGYMVWTLLDNFEWAEGYRRRFGLVQVDRKTMARTPKASYDWYANVVRNNGVPAA</sequence>
<comment type="catalytic activity">
    <reaction evidence="1 11">
        <text>Hydrolysis of terminal, non-reducing beta-D-glucosyl residues with release of beta-D-glucose.</text>
        <dbReference type="EC" id="3.2.1.21"/>
    </reaction>
</comment>
<name>A0A3S0WV61_9PROT</name>
<dbReference type="Gene3D" id="3.20.20.80">
    <property type="entry name" value="Glycosidases"/>
    <property type="match status" value="1"/>
</dbReference>
<proteinExistence type="inferred from homology"/>
<dbReference type="InterPro" id="IPR017736">
    <property type="entry name" value="Glyco_hydro_1_beta-glucosidase"/>
</dbReference>
<feature type="binding site" evidence="10">
    <location>
        <position position="329"/>
    </location>
    <ligand>
        <name>substrate</name>
    </ligand>
</feature>
<comment type="caution">
    <text evidence="13">The sequence shown here is derived from an EMBL/GenBank/DDBJ whole genome shotgun (WGS) entry which is preliminary data.</text>
</comment>
<dbReference type="PRINTS" id="PR00131">
    <property type="entry name" value="GLHYDRLASE1"/>
</dbReference>
<feature type="binding site" evidence="10">
    <location>
        <position position="201"/>
    </location>
    <ligand>
        <name>substrate</name>
    </ligand>
</feature>
<dbReference type="Pfam" id="PF00232">
    <property type="entry name" value="Glyco_hydro_1"/>
    <property type="match status" value="1"/>
</dbReference>
<dbReference type="GO" id="GO:0008422">
    <property type="term" value="F:beta-glucosidase activity"/>
    <property type="evidence" value="ECO:0007669"/>
    <property type="project" value="UniProtKB-EC"/>
</dbReference>
<keyword evidence="5" id="KW-0136">Cellulose degradation</keyword>
<dbReference type="SUPFAM" id="SSF51445">
    <property type="entry name" value="(Trans)glycosidases"/>
    <property type="match status" value="1"/>
</dbReference>
<keyword evidence="8" id="KW-0624">Polysaccharide degradation</keyword>
<evidence type="ECO:0000256" key="8">
    <source>
        <dbReference type="ARBA" id="ARBA00023326"/>
    </source>
</evidence>
<feature type="binding site" evidence="10">
    <location>
        <begin position="441"/>
        <end position="442"/>
    </location>
    <ligand>
        <name>substrate</name>
    </ligand>
</feature>
<evidence type="ECO:0000313" key="14">
    <source>
        <dbReference type="Proteomes" id="UP000280346"/>
    </source>
</evidence>
<feature type="binding site" evidence="10">
    <location>
        <position position="56"/>
    </location>
    <ligand>
        <name>substrate</name>
    </ligand>
</feature>
<dbReference type="FunFam" id="3.20.20.80:FF:000004">
    <property type="entry name" value="Beta-glucosidase 6-phospho-beta-glucosidase"/>
    <property type="match status" value="1"/>
</dbReference>
<dbReference type="GO" id="GO:0005829">
    <property type="term" value="C:cytosol"/>
    <property type="evidence" value="ECO:0007669"/>
    <property type="project" value="TreeGrafter"/>
</dbReference>
<evidence type="ECO:0000256" key="10">
    <source>
        <dbReference type="PIRSR" id="PIRSR617736-2"/>
    </source>
</evidence>
<evidence type="ECO:0000256" key="7">
    <source>
        <dbReference type="ARBA" id="ARBA00023295"/>
    </source>
</evidence>
<dbReference type="InterPro" id="IPR017853">
    <property type="entry name" value="GH"/>
</dbReference>
<feature type="signal peptide" evidence="12">
    <location>
        <begin position="1"/>
        <end position="36"/>
    </location>
</feature>
<evidence type="ECO:0000256" key="5">
    <source>
        <dbReference type="ARBA" id="ARBA00023001"/>
    </source>
</evidence>
<dbReference type="EMBL" id="RZIJ01000038">
    <property type="protein sequence ID" value="RUQ62502.1"/>
    <property type="molecule type" value="Genomic_DNA"/>
</dbReference>
<evidence type="ECO:0000256" key="12">
    <source>
        <dbReference type="SAM" id="SignalP"/>
    </source>
</evidence>
<dbReference type="GO" id="GO:0030245">
    <property type="term" value="P:cellulose catabolic process"/>
    <property type="evidence" value="ECO:0007669"/>
    <property type="project" value="UniProtKB-KW"/>
</dbReference>